<dbReference type="OrthoDB" id="71001at2759"/>
<dbReference type="STRING" id="695850.A0A067CX54"/>
<evidence type="ECO:0000313" key="3">
    <source>
        <dbReference type="EMBL" id="KDO31106.1"/>
    </source>
</evidence>
<dbReference type="PANTHER" id="PTHR11145:SF8">
    <property type="entry name" value="RE57120P"/>
    <property type="match status" value="1"/>
</dbReference>
<dbReference type="KEGG" id="spar:SPRG_04245"/>
<feature type="domain" description="Potassium channel tetramerisation-type BTB" evidence="2">
    <location>
        <begin position="151"/>
        <end position="236"/>
    </location>
</feature>
<dbReference type="Pfam" id="PF02214">
    <property type="entry name" value="BTB_2"/>
    <property type="match status" value="1"/>
</dbReference>
<dbReference type="GeneID" id="24126705"/>
<dbReference type="Proteomes" id="UP000030745">
    <property type="component" value="Unassembled WGS sequence"/>
</dbReference>
<proteinExistence type="predicted"/>
<evidence type="ECO:0000256" key="1">
    <source>
        <dbReference type="SAM" id="MobiDB-lite"/>
    </source>
</evidence>
<feature type="region of interest" description="Disordered" evidence="1">
    <location>
        <begin position="1"/>
        <end position="54"/>
    </location>
</feature>
<evidence type="ECO:0000313" key="4">
    <source>
        <dbReference type="Proteomes" id="UP000030745"/>
    </source>
</evidence>
<name>A0A067CX54_SAPPC</name>
<feature type="compositionally biased region" description="Basic and acidic residues" evidence="1">
    <location>
        <begin position="20"/>
        <end position="30"/>
    </location>
</feature>
<organism evidence="3 4">
    <name type="scientific">Saprolegnia parasitica (strain CBS 223.65)</name>
    <dbReference type="NCBI Taxonomy" id="695850"/>
    <lineage>
        <taxon>Eukaryota</taxon>
        <taxon>Sar</taxon>
        <taxon>Stramenopiles</taxon>
        <taxon>Oomycota</taxon>
        <taxon>Saprolegniomycetes</taxon>
        <taxon>Saprolegniales</taxon>
        <taxon>Saprolegniaceae</taxon>
        <taxon>Saprolegnia</taxon>
    </lineage>
</organism>
<dbReference type="InterPro" id="IPR011333">
    <property type="entry name" value="SKP1/BTB/POZ_sf"/>
</dbReference>
<protein>
    <recommendedName>
        <fullName evidence="2">Potassium channel tetramerisation-type BTB domain-containing protein</fullName>
    </recommendedName>
</protein>
<keyword evidence="4" id="KW-1185">Reference proteome</keyword>
<dbReference type="AlphaFoldDB" id="A0A067CX54"/>
<dbReference type="RefSeq" id="XP_012198235.1">
    <property type="nucleotide sequence ID" value="XM_012342845.1"/>
</dbReference>
<dbReference type="GO" id="GO:0051260">
    <property type="term" value="P:protein homooligomerization"/>
    <property type="evidence" value="ECO:0007669"/>
    <property type="project" value="InterPro"/>
</dbReference>
<dbReference type="VEuPathDB" id="FungiDB:SPRG_04245"/>
<dbReference type="OMA" id="FDAMSHA"/>
<dbReference type="Gene3D" id="3.30.710.10">
    <property type="entry name" value="Potassium Channel Kv1.1, Chain A"/>
    <property type="match status" value="1"/>
</dbReference>
<dbReference type="EMBL" id="KK583199">
    <property type="protein sequence ID" value="KDO31106.1"/>
    <property type="molecule type" value="Genomic_DNA"/>
</dbReference>
<evidence type="ECO:0000259" key="2">
    <source>
        <dbReference type="Pfam" id="PF02214"/>
    </source>
</evidence>
<gene>
    <name evidence="3" type="ORF">SPRG_04245</name>
</gene>
<dbReference type="InterPro" id="IPR045068">
    <property type="entry name" value="BACURD1-3"/>
</dbReference>
<dbReference type="SUPFAM" id="SSF54695">
    <property type="entry name" value="POZ domain"/>
    <property type="match status" value="1"/>
</dbReference>
<dbReference type="CDD" id="cd18316">
    <property type="entry name" value="BTB_POZ_KCTD-like"/>
    <property type="match status" value="1"/>
</dbReference>
<sequence>MLETTPQRSVAVDNNAQHELPPKHLADLRRSPSRRSPRRSDASMAATGDTSSTLRREFAQSLDKMTALQASIGASMQEAHDAEVRELSQRLQALRSSHTTDKAAFASLLTALSKTATDIQAQLHQLTHHEAKRDAWDQRVAAKLQFAETTIKLNVGGRYFETAKANLLRQPETYFTAMLASDLWAPRADGAYFIDADPAVFEHIMVHLRGDEMAFDAMSHAMAYRVLGMLDYFGVDIALWQLPVPASAVDLSLERRRFDLASTSWQPVHVRGEYPSVRYSVQLIERSTLCSRRPPVDANRGLRRSSIASSSKPPFSLRIGFSSTTEPSGWGTEFQGEAFEAGDVLTVVFHKPSSTVQYLLNGTDVPSWTTTKGVAWGSGLLFPCVVTNLPLLQMALV</sequence>
<reference evidence="3 4" key="1">
    <citation type="journal article" date="2013" name="PLoS Genet.">
        <title>Distinctive expansion of potential virulence genes in the genome of the oomycete fish pathogen Saprolegnia parasitica.</title>
        <authorList>
            <person name="Jiang R.H."/>
            <person name="de Bruijn I."/>
            <person name="Haas B.J."/>
            <person name="Belmonte R."/>
            <person name="Lobach L."/>
            <person name="Christie J."/>
            <person name="van den Ackerveken G."/>
            <person name="Bottin A."/>
            <person name="Bulone V."/>
            <person name="Diaz-Moreno S.M."/>
            <person name="Dumas B."/>
            <person name="Fan L."/>
            <person name="Gaulin E."/>
            <person name="Govers F."/>
            <person name="Grenville-Briggs L.J."/>
            <person name="Horner N.R."/>
            <person name="Levin J.Z."/>
            <person name="Mammella M."/>
            <person name="Meijer H.J."/>
            <person name="Morris P."/>
            <person name="Nusbaum C."/>
            <person name="Oome S."/>
            <person name="Phillips A.J."/>
            <person name="van Rooyen D."/>
            <person name="Rzeszutek E."/>
            <person name="Saraiva M."/>
            <person name="Secombes C.J."/>
            <person name="Seidl M.F."/>
            <person name="Snel B."/>
            <person name="Stassen J.H."/>
            <person name="Sykes S."/>
            <person name="Tripathy S."/>
            <person name="van den Berg H."/>
            <person name="Vega-Arreguin J.C."/>
            <person name="Wawra S."/>
            <person name="Young S.K."/>
            <person name="Zeng Q."/>
            <person name="Dieguez-Uribeondo J."/>
            <person name="Russ C."/>
            <person name="Tyler B.M."/>
            <person name="van West P."/>
        </authorList>
    </citation>
    <scope>NUCLEOTIDE SEQUENCE [LARGE SCALE GENOMIC DNA]</scope>
    <source>
        <strain evidence="3 4">CBS 223.65</strain>
    </source>
</reference>
<dbReference type="InterPro" id="IPR003131">
    <property type="entry name" value="T1-type_BTB"/>
</dbReference>
<feature type="compositionally biased region" description="Polar residues" evidence="1">
    <location>
        <begin position="1"/>
        <end position="17"/>
    </location>
</feature>
<dbReference type="PANTHER" id="PTHR11145">
    <property type="entry name" value="BTB/POZ DOMAIN-CONTAINING ADAPTER FOR CUL3-MEDIATED RHOA DEGRADATION PROTEIN FAMILY MEMBER"/>
    <property type="match status" value="1"/>
</dbReference>
<accession>A0A067CX54</accession>